<feature type="transmembrane region" description="Helical" evidence="10">
    <location>
        <begin position="325"/>
        <end position="345"/>
    </location>
</feature>
<protein>
    <submittedName>
        <fullName evidence="12">Putative G-protein coupled receptor</fullName>
    </submittedName>
</protein>
<dbReference type="GO" id="GO:0005886">
    <property type="term" value="C:plasma membrane"/>
    <property type="evidence" value="ECO:0007669"/>
    <property type="project" value="UniProtKB-SubCell"/>
</dbReference>
<reference evidence="12 13" key="1">
    <citation type="journal article" date="2017" name="PLoS Biol.">
        <title>The sea cucumber genome provides insights into morphological evolution and visceral regeneration.</title>
        <authorList>
            <person name="Zhang X."/>
            <person name="Sun L."/>
            <person name="Yuan J."/>
            <person name="Sun Y."/>
            <person name="Gao Y."/>
            <person name="Zhang L."/>
            <person name="Li S."/>
            <person name="Dai H."/>
            <person name="Hamel J.F."/>
            <person name="Liu C."/>
            <person name="Yu Y."/>
            <person name="Liu S."/>
            <person name="Lin W."/>
            <person name="Guo K."/>
            <person name="Jin S."/>
            <person name="Xu P."/>
            <person name="Storey K.B."/>
            <person name="Huan P."/>
            <person name="Zhang T."/>
            <person name="Zhou Y."/>
            <person name="Zhang J."/>
            <person name="Lin C."/>
            <person name="Li X."/>
            <person name="Xing L."/>
            <person name="Huo D."/>
            <person name="Sun M."/>
            <person name="Wang L."/>
            <person name="Mercier A."/>
            <person name="Li F."/>
            <person name="Yang H."/>
            <person name="Xiang J."/>
        </authorList>
    </citation>
    <scope>NUCLEOTIDE SEQUENCE [LARGE SCALE GENOMIC DNA]</scope>
    <source>
        <strain evidence="12">Shaxun</strain>
        <tissue evidence="12">Muscle</tissue>
    </source>
</reference>
<dbReference type="AlphaFoldDB" id="A0A2G8LDN6"/>
<gene>
    <name evidence="12" type="ORF">BSL78_04741</name>
</gene>
<evidence type="ECO:0000259" key="11">
    <source>
        <dbReference type="PROSITE" id="PS50262"/>
    </source>
</evidence>
<feature type="transmembrane region" description="Helical" evidence="10">
    <location>
        <begin position="75"/>
        <end position="98"/>
    </location>
</feature>
<dbReference type="EMBL" id="MRZV01000115">
    <property type="protein sequence ID" value="PIK58353.1"/>
    <property type="molecule type" value="Genomic_DNA"/>
</dbReference>
<evidence type="ECO:0000256" key="2">
    <source>
        <dbReference type="ARBA" id="ARBA00022475"/>
    </source>
</evidence>
<evidence type="ECO:0000256" key="4">
    <source>
        <dbReference type="ARBA" id="ARBA00022989"/>
    </source>
</evidence>
<evidence type="ECO:0000256" key="9">
    <source>
        <dbReference type="SAM" id="MobiDB-lite"/>
    </source>
</evidence>
<dbReference type="PANTHER" id="PTHR24228">
    <property type="entry name" value="B2 BRADYKININ RECEPTOR/ANGIOTENSIN II RECEPTOR"/>
    <property type="match status" value="1"/>
</dbReference>
<feature type="region of interest" description="Disordered" evidence="9">
    <location>
        <begin position="1"/>
        <end position="25"/>
    </location>
</feature>
<evidence type="ECO:0000256" key="10">
    <source>
        <dbReference type="SAM" id="Phobius"/>
    </source>
</evidence>
<evidence type="ECO:0000313" key="13">
    <source>
        <dbReference type="Proteomes" id="UP000230750"/>
    </source>
</evidence>
<dbReference type="SUPFAM" id="SSF81321">
    <property type="entry name" value="Family A G protein-coupled receptor-like"/>
    <property type="match status" value="1"/>
</dbReference>
<dbReference type="PANTHER" id="PTHR24228:SF72">
    <property type="entry name" value="G-PROTEIN COUPLED RECEPTORS FAMILY 1 PROFILE DOMAIN-CONTAINING PROTEIN"/>
    <property type="match status" value="1"/>
</dbReference>
<evidence type="ECO:0000256" key="1">
    <source>
        <dbReference type="ARBA" id="ARBA00004651"/>
    </source>
</evidence>
<accession>A0A2G8LDN6</accession>
<keyword evidence="13" id="KW-1185">Reference proteome</keyword>
<feature type="transmembrane region" description="Helical" evidence="10">
    <location>
        <begin position="110"/>
        <end position="131"/>
    </location>
</feature>
<dbReference type="Pfam" id="PF00001">
    <property type="entry name" value="7tm_1"/>
    <property type="match status" value="1"/>
</dbReference>
<name>A0A2G8LDN6_STIJA</name>
<keyword evidence="7 12" id="KW-0675">Receptor</keyword>
<dbReference type="PRINTS" id="PR00237">
    <property type="entry name" value="GPCRRHODOPSN"/>
</dbReference>
<dbReference type="OrthoDB" id="10044919at2759"/>
<dbReference type="Proteomes" id="UP000230750">
    <property type="component" value="Unassembled WGS sequence"/>
</dbReference>
<keyword evidence="3 10" id="KW-0812">Transmembrane</keyword>
<dbReference type="PROSITE" id="PS50262">
    <property type="entry name" value="G_PROTEIN_RECEP_F1_2"/>
    <property type="match status" value="1"/>
</dbReference>
<keyword evidence="2" id="KW-1003">Cell membrane</keyword>
<feature type="transmembrane region" description="Helical" evidence="10">
    <location>
        <begin position="351"/>
        <end position="373"/>
    </location>
</feature>
<feature type="transmembrane region" description="Helical" evidence="10">
    <location>
        <begin position="152"/>
        <end position="177"/>
    </location>
</feature>
<evidence type="ECO:0000313" key="12">
    <source>
        <dbReference type="EMBL" id="PIK58353.1"/>
    </source>
</evidence>
<dbReference type="STRING" id="307972.A0A2G8LDN6"/>
<comment type="caution">
    <text evidence="12">The sequence shown here is derived from an EMBL/GenBank/DDBJ whole genome shotgun (WGS) entry which is preliminary data.</text>
</comment>
<evidence type="ECO:0000256" key="5">
    <source>
        <dbReference type="ARBA" id="ARBA00023040"/>
    </source>
</evidence>
<dbReference type="Gene3D" id="1.20.1070.10">
    <property type="entry name" value="Rhodopsin 7-helix transmembrane proteins"/>
    <property type="match status" value="1"/>
</dbReference>
<evidence type="ECO:0000256" key="8">
    <source>
        <dbReference type="ARBA" id="ARBA00023224"/>
    </source>
</evidence>
<feature type="transmembrane region" description="Helical" evidence="10">
    <location>
        <begin position="197"/>
        <end position="225"/>
    </location>
</feature>
<comment type="subcellular location">
    <subcellularLocation>
        <location evidence="1">Cell membrane</location>
        <topology evidence="1">Multi-pass membrane protein</topology>
    </subcellularLocation>
</comment>
<keyword evidence="5" id="KW-0297">G-protein coupled receptor</keyword>
<dbReference type="InterPro" id="IPR017452">
    <property type="entry name" value="GPCR_Rhodpsn_7TM"/>
</dbReference>
<organism evidence="12 13">
    <name type="scientific">Stichopus japonicus</name>
    <name type="common">Sea cucumber</name>
    <dbReference type="NCBI Taxonomy" id="307972"/>
    <lineage>
        <taxon>Eukaryota</taxon>
        <taxon>Metazoa</taxon>
        <taxon>Echinodermata</taxon>
        <taxon>Eleutherozoa</taxon>
        <taxon>Echinozoa</taxon>
        <taxon>Holothuroidea</taxon>
        <taxon>Aspidochirotacea</taxon>
        <taxon>Aspidochirotida</taxon>
        <taxon>Stichopodidae</taxon>
        <taxon>Apostichopus</taxon>
    </lineage>
</organism>
<feature type="transmembrane region" description="Helical" evidence="10">
    <location>
        <begin position="38"/>
        <end position="63"/>
    </location>
</feature>
<keyword evidence="4 10" id="KW-1133">Transmembrane helix</keyword>
<dbReference type="InterPro" id="IPR000276">
    <property type="entry name" value="GPCR_Rhodpsn"/>
</dbReference>
<evidence type="ECO:0000256" key="6">
    <source>
        <dbReference type="ARBA" id="ARBA00023136"/>
    </source>
</evidence>
<feature type="compositionally biased region" description="Polar residues" evidence="9">
    <location>
        <begin position="1"/>
        <end position="10"/>
    </location>
</feature>
<dbReference type="GO" id="GO:0004930">
    <property type="term" value="F:G protein-coupled receptor activity"/>
    <property type="evidence" value="ECO:0007669"/>
    <property type="project" value="UniProtKB-KW"/>
</dbReference>
<dbReference type="CDD" id="cd00637">
    <property type="entry name" value="7tm_classA_rhodopsin-like"/>
    <property type="match status" value="1"/>
</dbReference>
<keyword evidence="8" id="KW-0807">Transducer</keyword>
<dbReference type="SMART" id="SM01381">
    <property type="entry name" value="7TM_GPCR_Srsx"/>
    <property type="match status" value="1"/>
</dbReference>
<feature type="domain" description="G-protein coupled receptors family 1 profile" evidence="11">
    <location>
        <begin position="54"/>
        <end position="370"/>
    </location>
</feature>
<evidence type="ECO:0000256" key="3">
    <source>
        <dbReference type="ARBA" id="ARBA00022692"/>
    </source>
</evidence>
<evidence type="ECO:0000256" key="7">
    <source>
        <dbReference type="ARBA" id="ARBA00023170"/>
    </source>
</evidence>
<keyword evidence="6 10" id="KW-0472">Membrane</keyword>
<sequence length="404" mass="45023">MDSTSVSNDRITLDYPPPSSSSTSSSQYMIDDFPIQKVFIAILICVIAVVGVVGNVLLVFALFLCRQLRSATNTFIASLAVCNFITCVTSPFHVSTILRKFPPKQNGCVFMAITVISTQIISLLTLTLIAVNRVLLIRGQRITYDKIYTNRYVFIMIAVSWILPVLLLILASSVGFATLGFNNKYKICVVDSSKSGIASLVAGIVVGIPCFLIIFVSYALVFVFIRKRHMHMRSAMQAQNFTRNPANLYKARRPSDNELTRVGSIRGSLNRSNSLHSAEPNRSYPLRSISACVSFRSARAGAVVRQKSNTERMISIRQNKVTRNLFVIVCVFVVCLLPFLIAIIHPDANAVIPWFAILLFLNSRTNPIIHGFLHPQLRVVFRKILTCRVNTIPEIFSLFNASHT</sequence>
<proteinExistence type="predicted"/>